<organism evidence="5">
    <name type="scientific">bioreactor metagenome</name>
    <dbReference type="NCBI Taxonomy" id="1076179"/>
    <lineage>
        <taxon>unclassified sequences</taxon>
        <taxon>metagenomes</taxon>
        <taxon>ecological metagenomes</taxon>
    </lineage>
</organism>
<evidence type="ECO:0000259" key="4">
    <source>
        <dbReference type="Pfam" id="PF13407"/>
    </source>
</evidence>
<sequence length="278" mass="30918">MLVLPSDYDVDKEVANIDLCVTEKVDGLCMFSFNENGAALAAEKMAAAGIPVIVPDSVGQALNKGSDLMACVDFDWYKMGEMYAEWMAENTTGDFVIITGNFEHYPCIYVNKGMEEKANALGKNKLLDIRDADYNPDKAAAAAEDLINGGLDFETIFVMQEEMASAVVRVLKNAGKLNNPYKVITQNGQEMGIELVKSGDLQMTISSSPGLEGYICFRMLYSQINGKINYLNEQKMVPISAVLQADAQNPDPKVIIPWHRNEIFKELTSEYFPELMWY</sequence>
<comment type="subcellular location">
    <subcellularLocation>
        <location evidence="1">Cell envelope</location>
    </subcellularLocation>
</comment>
<dbReference type="InterPro" id="IPR025997">
    <property type="entry name" value="SBP_2_dom"/>
</dbReference>
<dbReference type="Gene3D" id="3.40.50.2300">
    <property type="match status" value="2"/>
</dbReference>
<dbReference type="PANTHER" id="PTHR46847">
    <property type="entry name" value="D-ALLOSE-BINDING PERIPLASMIC PROTEIN-RELATED"/>
    <property type="match status" value="1"/>
</dbReference>
<comment type="similarity">
    <text evidence="2">Belongs to the bacterial solute-binding protein 2 family.</text>
</comment>
<dbReference type="PANTHER" id="PTHR46847:SF1">
    <property type="entry name" value="D-ALLOSE-BINDING PERIPLASMIC PROTEIN-RELATED"/>
    <property type="match status" value="1"/>
</dbReference>
<feature type="domain" description="Periplasmic binding protein" evidence="4">
    <location>
        <begin position="5"/>
        <end position="227"/>
    </location>
</feature>
<evidence type="ECO:0000256" key="3">
    <source>
        <dbReference type="ARBA" id="ARBA00022729"/>
    </source>
</evidence>
<dbReference type="InterPro" id="IPR028082">
    <property type="entry name" value="Peripla_BP_I"/>
</dbReference>
<gene>
    <name evidence="5" type="ORF">SDC9_112949</name>
</gene>
<name>A0A645BL20_9ZZZZ</name>
<keyword evidence="3" id="KW-0732">Signal</keyword>
<dbReference type="GO" id="GO:0030313">
    <property type="term" value="C:cell envelope"/>
    <property type="evidence" value="ECO:0007669"/>
    <property type="project" value="UniProtKB-SubCell"/>
</dbReference>
<comment type="caution">
    <text evidence="5">The sequence shown here is derived from an EMBL/GenBank/DDBJ whole genome shotgun (WGS) entry which is preliminary data.</text>
</comment>
<dbReference type="Pfam" id="PF13407">
    <property type="entry name" value="Peripla_BP_4"/>
    <property type="match status" value="1"/>
</dbReference>
<dbReference type="EMBL" id="VSSQ01020856">
    <property type="protein sequence ID" value="MPM66045.1"/>
    <property type="molecule type" value="Genomic_DNA"/>
</dbReference>
<dbReference type="AlphaFoldDB" id="A0A645BL20"/>
<accession>A0A645BL20</accession>
<evidence type="ECO:0000313" key="5">
    <source>
        <dbReference type="EMBL" id="MPM66045.1"/>
    </source>
</evidence>
<proteinExistence type="inferred from homology"/>
<reference evidence="5" key="1">
    <citation type="submission" date="2019-08" db="EMBL/GenBank/DDBJ databases">
        <authorList>
            <person name="Kucharzyk K."/>
            <person name="Murdoch R.W."/>
            <person name="Higgins S."/>
            <person name="Loffler F."/>
        </authorList>
    </citation>
    <scope>NUCLEOTIDE SEQUENCE</scope>
</reference>
<evidence type="ECO:0000256" key="2">
    <source>
        <dbReference type="ARBA" id="ARBA00007639"/>
    </source>
</evidence>
<protein>
    <recommendedName>
        <fullName evidence="4">Periplasmic binding protein domain-containing protein</fullName>
    </recommendedName>
</protein>
<dbReference type="SUPFAM" id="SSF53822">
    <property type="entry name" value="Periplasmic binding protein-like I"/>
    <property type="match status" value="1"/>
</dbReference>
<evidence type="ECO:0000256" key="1">
    <source>
        <dbReference type="ARBA" id="ARBA00004196"/>
    </source>
</evidence>
<dbReference type="CDD" id="cd01536">
    <property type="entry name" value="PBP1_ABC_sugar_binding-like"/>
    <property type="match status" value="1"/>
</dbReference>
<dbReference type="GO" id="GO:0030246">
    <property type="term" value="F:carbohydrate binding"/>
    <property type="evidence" value="ECO:0007669"/>
    <property type="project" value="UniProtKB-ARBA"/>
</dbReference>